<comment type="pathway">
    <text evidence="2 8">Amino-acid biosynthesis; L-valine biosynthesis; L-valine from pyruvate: step 1/4.</text>
</comment>
<dbReference type="SUPFAM" id="SSF55021">
    <property type="entry name" value="ACT-like"/>
    <property type="match status" value="2"/>
</dbReference>
<comment type="similarity">
    <text evidence="3 8">Belongs to the acetolactate synthase small subunit family.</text>
</comment>
<dbReference type="Pfam" id="PF10369">
    <property type="entry name" value="ALS_ss_C"/>
    <property type="match status" value="1"/>
</dbReference>
<keyword evidence="8 10" id="KW-0808">Transferase</keyword>
<evidence type="ECO:0000256" key="3">
    <source>
        <dbReference type="ARBA" id="ARBA00006341"/>
    </source>
</evidence>
<dbReference type="PANTHER" id="PTHR30239">
    <property type="entry name" value="ACETOLACTATE SYNTHASE SMALL SUBUNIT"/>
    <property type="match status" value="1"/>
</dbReference>
<dbReference type="GO" id="GO:0003984">
    <property type="term" value="F:acetolactate synthase activity"/>
    <property type="evidence" value="ECO:0007669"/>
    <property type="project" value="UniProtKB-UniRule"/>
</dbReference>
<dbReference type="InterPro" id="IPR054480">
    <property type="entry name" value="AHAS_small-like_ACT"/>
</dbReference>
<dbReference type="Pfam" id="PF22629">
    <property type="entry name" value="ACT_AHAS_ss"/>
    <property type="match status" value="1"/>
</dbReference>
<feature type="domain" description="ACT" evidence="9">
    <location>
        <begin position="9"/>
        <end position="83"/>
    </location>
</feature>
<dbReference type="InterPro" id="IPR004789">
    <property type="entry name" value="Acetalactate_synth_ssu"/>
</dbReference>
<dbReference type="GO" id="GO:0009097">
    <property type="term" value="P:isoleucine biosynthetic process"/>
    <property type="evidence" value="ECO:0007669"/>
    <property type="project" value="UniProtKB-UniRule"/>
</dbReference>
<proteinExistence type="inferred from homology"/>
<dbReference type="EC" id="2.2.1.6" evidence="8"/>
<evidence type="ECO:0000256" key="7">
    <source>
        <dbReference type="ARBA" id="ARBA00048670"/>
    </source>
</evidence>
<comment type="function">
    <text evidence="8">Catalyzes the conversion of 2 pyruvate molecules into acetolactate in the first common step of the biosynthetic pathway of the branched-amino acids such as leucine, isoleucine, and valine.</text>
</comment>
<reference evidence="10" key="1">
    <citation type="journal article" date="2021" name="PeerJ">
        <title>Extensive microbial diversity within the chicken gut microbiome revealed by metagenomics and culture.</title>
        <authorList>
            <person name="Gilroy R."/>
            <person name="Ravi A."/>
            <person name="Getino M."/>
            <person name="Pursley I."/>
            <person name="Horton D.L."/>
            <person name="Alikhan N.F."/>
            <person name="Baker D."/>
            <person name="Gharbi K."/>
            <person name="Hall N."/>
            <person name="Watson M."/>
            <person name="Adriaenssens E.M."/>
            <person name="Foster-Nyarko E."/>
            <person name="Jarju S."/>
            <person name="Secka A."/>
            <person name="Antonio M."/>
            <person name="Oren A."/>
            <person name="Chaudhuri R.R."/>
            <person name="La Ragione R."/>
            <person name="Hildebrand F."/>
            <person name="Pallen M.J."/>
        </authorList>
    </citation>
    <scope>NUCLEOTIDE SEQUENCE</scope>
    <source>
        <strain evidence="10">12435</strain>
    </source>
</reference>
<dbReference type="NCBIfam" id="TIGR00119">
    <property type="entry name" value="acolac_sm"/>
    <property type="match status" value="1"/>
</dbReference>
<sequence length="178" mass="19857">MSEKTQKHIITALVTNKSGVLTRISGLFARRGYNIDSLSVCNTNNPELSRMTIVALGTDDEINQIVRQLDKLWDCHKIRILKPSECVKRELLLIKVKVPASRRPEIESTANMMKVKIIDVGASSVTCEMTGEPNKIDKFIELMQPYGILELARTGITALSRGEDVLDDLPDYNVEISG</sequence>
<dbReference type="NCBIfam" id="NF008864">
    <property type="entry name" value="PRK11895.1"/>
    <property type="match status" value="1"/>
</dbReference>
<dbReference type="CDD" id="cd04878">
    <property type="entry name" value="ACT_AHAS"/>
    <property type="match status" value="1"/>
</dbReference>
<dbReference type="AlphaFoldDB" id="A0A9D1Q098"/>
<evidence type="ECO:0000313" key="10">
    <source>
        <dbReference type="EMBL" id="HIW01817.1"/>
    </source>
</evidence>
<gene>
    <name evidence="10" type="primary">ilvN</name>
    <name evidence="10" type="ORF">H9892_00530</name>
</gene>
<accession>A0A9D1Q098</accession>
<dbReference type="Gene3D" id="3.30.70.1150">
    <property type="entry name" value="ACT-like. Chain A, domain 2"/>
    <property type="match status" value="1"/>
</dbReference>
<comment type="subunit">
    <text evidence="4 8">Dimer of large and small chains.</text>
</comment>
<comment type="catalytic activity">
    <reaction evidence="7 8">
        <text>2 pyruvate + H(+) = (2S)-2-acetolactate + CO2</text>
        <dbReference type="Rhea" id="RHEA:25249"/>
        <dbReference type="ChEBI" id="CHEBI:15361"/>
        <dbReference type="ChEBI" id="CHEBI:15378"/>
        <dbReference type="ChEBI" id="CHEBI:16526"/>
        <dbReference type="ChEBI" id="CHEBI:58476"/>
        <dbReference type="EC" id="2.2.1.6"/>
    </reaction>
</comment>
<dbReference type="FunFam" id="3.30.70.260:FF:000001">
    <property type="entry name" value="Acetolactate synthase, small subunit"/>
    <property type="match status" value="1"/>
</dbReference>
<dbReference type="EMBL" id="DXHS01000009">
    <property type="protein sequence ID" value="HIW01817.1"/>
    <property type="molecule type" value="Genomic_DNA"/>
</dbReference>
<comment type="pathway">
    <text evidence="1 8">Amino-acid biosynthesis; L-isoleucine biosynthesis; L-isoleucine from 2-oxobutanoate: step 1/4.</text>
</comment>
<dbReference type="GO" id="GO:1990610">
    <property type="term" value="F:acetolactate synthase regulator activity"/>
    <property type="evidence" value="ECO:0007669"/>
    <property type="project" value="UniProtKB-UniRule"/>
</dbReference>
<dbReference type="InterPro" id="IPR045865">
    <property type="entry name" value="ACT-like_dom_sf"/>
</dbReference>
<reference evidence="10" key="2">
    <citation type="submission" date="2021-04" db="EMBL/GenBank/DDBJ databases">
        <authorList>
            <person name="Gilroy R."/>
        </authorList>
    </citation>
    <scope>NUCLEOTIDE SEQUENCE</scope>
    <source>
        <strain evidence="10">12435</strain>
    </source>
</reference>
<dbReference type="PANTHER" id="PTHR30239:SF0">
    <property type="entry name" value="ACETOLACTATE SYNTHASE SMALL SUBUNIT 1, CHLOROPLASTIC"/>
    <property type="match status" value="1"/>
</dbReference>
<dbReference type="InterPro" id="IPR019455">
    <property type="entry name" value="Acetolactate_synth_ssu_C"/>
</dbReference>
<name>A0A9D1Q098_9FIRM</name>
<organism evidence="10 11">
    <name type="scientific">Candidatus Protoclostridium stercorigallinarum</name>
    <dbReference type="NCBI Taxonomy" id="2838741"/>
    <lineage>
        <taxon>Bacteria</taxon>
        <taxon>Bacillati</taxon>
        <taxon>Bacillota</taxon>
        <taxon>Clostridia</taxon>
        <taxon>Candidatus Protoclostridium</taxon>
    </lineage>
</organism>
<evidence type="ECO:0000259" key="9">
    <source>
        <dbReference type="PROSITE" id="PS51671"/>
    </source>
</evidence>
<dbReference type="Proteomes" id="UP000823990">
    <property type="component" value="Unassembled WGS sequence"/>
</dbReference>
<dbReference type="GO" id="GO:0009099">
    <property type="term" value="P:L-valine biosynthetic process"/>
    <property type="evidence" value="ECO:0007669"/>
    <property type="project" value="UniProtKB-UniRule"/>
</dbReference>
<keyword evidence="5 8" id="KW-0028">Amino-acid biosynthesis</keyword>
<protein>
    <recommendedName>
        <fullName evidence="8">Acetolactate synthase small subunit</fullName>
        <shortName evidence="8">AHAS</shortName>
        <shortName evidence="8">ALS</shortName>
        <ecNumber evidence="8">2.2.1.6</ecNumber>
    </recommendedName>
    <alternativeName>
        <fullName evidence="8">Acetohydroxy-acid synthase small subunit</fullName>
    </alternativeName>
</protein>
<evidence type="ECO:0000256" key="5">
    <source>
        <dbReference type="ARBA" id="ARBA00022605"/>
    </source>
</evidence>
<dbReference type="InterPro" id="IPR039557">
    <property type="entry name" value="AHAS_ACT"/>
</dbReference>
<keyword evidence="6 8" id="KW-0100">Branched-chain amino acid biosynthesis</keyword>
<dbReference type="PROSITE" id="PS51671">
    <property type="entry name" value="ACT"/>
    <property type="match status" value="1"/>
</dbReference>
<dbReference type="InterPro" id="IPR027271">
    <property type="entry name" value="Acetolactate_synth/TF_NikR_C"/>
</dbReference>
<evidence type="ECO:0000256" key="4">
    <source>
        <dbReference type="ARBA" id="ARBA00011744"/>
    </source>
</evidence>
<dbReference type="Gene3D" id="3.30.70.260">
    <property type="match status" value="1"/>
</dbReference>
<evidence type="ECO:0000256" key="1">
    <source>
        <dbReference type="ARBA" id="ARBA00004974"/>
    </source>
</evidence>
<evidence type="ECO:0000256" key="6">
    <source>
        <dbReference type="ARBA" id="ARBA00023304"/>
    </source>
</evidence>
<evidence type="ECO:0000256" key="8">
    <source>
        <dbReference type="RuleBase" id="RU368092"/>
    </source>
</evidence>
<comment type="caution">
    <text evidence="10">The sequence shown here is derived from an EMBL/GenBank/DDBJ whole genome shotgun (WGS) entry which is preliminary data.</text>
</comment>
<dbReference type="InterPro" id="IPR002912">
    <property type="entry name" value="ACT_dom"/>
</dbReference>
<evidence type="ECO:0000313" key="11">
    <source>
        <dbReference type="Proteomes" id="UP000823990"/>
    </source>
</evidence>
<evidence type="ECO:0000256" key="2">
    <source>
        <dbReference type="ARBA" id="ARBA00005025"/>
    </source>
</evidence>
<dbReference type="GO" id="GO:0005829">
    <property type="term" value="C:cytosol"/>
    <property type="evidence" value="ECO:0007669"/>
    <property type="project" value="TreeGrafter"/>
</dbReference>